<organism evidence="1 2">
    <name type="scientific">Leptospira weilii str. UI 13098</name>
    <dbReference type="NCBI Taxonomy" id="1088542"/>
    <lineage>
        <taxon>Bacteria</taxon>
        <taxon>Pseudomonadati</taxon>
        <taxon>Spirochaetota</taxon>
        <taxon>Spirochaetia</taxon>
        <taxon>Leptospirales</taxon>
        <taxon>Leptospiraceae</taxon>
        <taxon>Leptospira</taxon>
    </lineage>
</organism>
<proteinExistence type="predicted"/>
<gene>
    <name evidence="1" type="ORF">LEP1GSC108_3514</name>
</gene>
<keyword evidence="2" id="KW-1185">Reference proteome</keyword>
<dbReference type="RefSeq" id="WP_004502262.1">
    <property type="nucleotide sequence ID" value="NZ_AHNU02000043.1"/>
</dbReference>
<accession>M6QAT9</accession>
<name>M6QAT9_9LEPT</name>
<protein>
    <submittedName>
        <fullName evidence="1">Uncharacterized protein</fullName>
    </submittedName>
</protein>
<sequence length="97" mass="11279">MSIVKERIERSRQNRIDAGCKLHLFNSLKRVALFKEYSGVMGEAGNVTEATKKELTAEVKRLIFSKEIGNFYEIDPRDSETMELHVESSIREFRELK</sequence>
<dbReference type="AlphaFoldDB" id="M6QAT9"/>
<dbReference type="Proteomes" id="UP000012118">
    <property type="component" value="Unassembled WGS sequence"/>
</dbReference>
<reference evidence="1 2" key="1">
    <citation type="submission" date="2013-01" db="EMBL/GenBank/DDBJ databases">
        <authorList>
            <person name="Harkins D.M."/>
            <person name="Durkin A.S."/>
            <person name="Brinkac L.M."/>
            <person name="Haft D.H."/>
            <person name="Selengut J.D."/>
            <person name="Sanka R."/>
            <person name="DePew J."/>
            <person name="Purushe J."/>
            <person name="Chanthongthip A."/>
            <person name="Lattana O."/>
            <person name="Phetsouvanh R."/>
            <person name="Newton P.N."/>
            <person name="Vinetz J.M."/>
            <person name="Sutton G.G."/>
            <person name="Nierman W.C."/>
            <person name="Fouts D.E."/>
        </authorList>
    </citation>
    <scope>NUCLEOTIDE SEQUENCE [LARGE SCALE GENOMIC DNA]</scope>
    <source>
        <strain evidence="1 2">UI 13098</strain>
    </source>
</reference>
<dbReference type="EMBL" id="AHNU02000043">
    <property type="protein sequence ID" value="EMN90335.1"/>
    <property type="molecule type" value="Genomic_DNA"/>
</dbReference>
<comment type="caution">
    <text evidence="1">The sequence shown here is derived from an EMBL/GenBank/DDBJ whole genome shotgun (WGS) entry which is preliminary data.</text>
</comment>
<evidence type="ECO:0000313" key="2">
    <source>
        <dbReference type="Proteomes" id="UP000012118"/>
    </source>
</evidence>
<evidence type="ECO:0000313" key="1">
    <source>
        <dbReference type="EMBL" id="EMN90335.1"/>
    </source>
</evidence>